<dbReference type="EMBL" id="MU158002">
    <property type="protein sequence ID" value="KAF9521686.1"/>
    <property type="molecule type" value="Genomic_DNA"/>
</dbReference>
<keyword evidence="3" id="KW-1185">Reference proteome</keyword>
<accession>A0A9P6JHQ4</accession>
<proteinExistence type="predicted"/>
<reference evidence="2" key="1">
    <citation type="submission" date="2020-11" db="EMBL/GenBank/DDBJ databases">
        <authorList>
            <consortium name="DOE Joint Genome Institute"/>
            <person name="Ahrendt S."/>
            <person name="Riley R."/>
            <person name="Andreopoulos W."/>
            <person name="Labutti K."/>
            <person name="Pangilinan J."/>
            <person name="Ruiz-Duenas F.J."/>
            <person name="Barrasa J.M."/>
            <person name="Sanchez-Garcia M."/>
            <person name="Camarero S."/>
            <person name="Miyauchi S."/>
            <person name="Serrano A."/>
            <person name="Linde D."/>
            <person name="Babiker R."/>
            <person name="Drula E."/>
            <person name="Ayuso-Fernandez I."/>
            <person name="Pacheco R."/>
            <person name="Padilla G."/>
            <person name="Ferreira P."/>
            <person name="Barriuso J."/>
            <person name="Kellner H."/>
            <person name="Castanera R."/>
            <person name="Alfaro M."/>
            <person name="Ramirez L."/>
            <person name="Pisabarro A.G."/>
            <person name="Kuo A."/>
            <person name="Tritt A."/>
            <person name="Lipzen A."/>
            <person name="He G."/>
            <person name="Yan M."/>
            <person name="Ng V."/>
            <person name="Cullen D."/>
            <person name="Martin F."/>
            <person name="Rosso M.-N."/>
            <person name="Henrissat B."/>
            <person name="Hibbett D."/>
            <person name="Martinez A.T."/>
            <person name="Grigoriev I.V."/>
        </authorList>
    </citation>
    <scope>NUCLEOTIDE SEQUENCE</scope>
    <source>
        <strain evidence="2">CBS 506.95</strain>
    </source>
</reference>
<dbReference type="Proteomes" id="UP000807306">
    <property type="component" value="Unassembled WGS sequence"/>
</dbReference>
<organism evidence="2 3">
    <name type="scientific">Crepidotus variabilis</name>
    <dbReference type="NCBI Taxonomy" id="179855"/>
    <lineage>
        <taxon>Eukaryota</taxon>
        <taxon>Fungi</taxon>
        <taxon>Dikarya</taxon>
        <taxon>Basidiomycota</taxon>
        <taxon>Agaricomycotina</taxon>
        <taxon>Agaricomycetes</taxon>
        <taxon>Agaricomycetidae</taxon>
        <taxon>Agaricales</taxon>
        <taxon>Agaricineae</taxon>
        <taxon>Crepidotaceae</taxon>
        <taxon>Crepidotus</taxon>
    </lineage>
</organism>
<evidence type="ECO:0000256" key="1">
    <source>
        <dbReference type="SAM" id="MobiDB-lite"/>
    </source>
</evidence>
<feature type="region of interest" description="Disordered" evidence="1">
    <location>
        <begin position="1"/>
        <end position="42"/>
    </location>
</feature>
<dbReference type="AlphaFoldDB" id="A0A9P6JHQ4"/>
<comment type="caution">
    <text evidence="2">The sequence shown here is derived from an EMBL/GenBank/DDBJ whole genome shotgun (WGS) entry which is preliminary data.</text>
</comment>
<sequence>MPCFPVKTSSNKARKAVAAVPRKPNIKKPKVFGGKSAGKQGNLQVAKPSCKLKEPSPEVSDAEAETSTDKLMINVEEDKADNKCSESGDVESEDDFIVKDAAADNMALRAQRHVWLQKIP</sequence>
<evidence type="ECO:0000313" key="2">
    <source>
        <dbReference type="EMBL" id="KAF9521686.1"/>
    </source>
</evidence>
<evidence type="ECO:0000313" key="3">
    <source>
        <dbReference type="Proteomes" id="UP000807306"/>
    </source>
</evidence>
<protein>
    <submittedName>
        <fullName evidence="2">Uncharacterized protein</fullName>
    </submittedName>
</protein>
<name>A0A9P6JHQ4_9AGAR</name>
<gene>
    <name evidence="2" type="ORF">CPB83DRAFT_841071</name>
</gene>